<feature type="compositionally biased region" description="Polar residues" evidence="1">
    <location>
        <begin position="553"/>
        <end position="591"/>
    </location>
</feature>
<dbReference type="EMBL" id="KE346365">
    <property type="protein sequence ID" value="KJE93182.1"/>
    <property type="molecule type" value="Genomic_DNA"/>
</dbReference>
<feature type="domain" description="DH" evidence="2">
    <location>
        <begin position="820"/>
        <end position="1008"/>
    </location>
</feature>
<feature type="compositionally biased region" description="Basic and acidic residues" evidence="1">
    <location>
        <begin position="362"/>
        <end position="417"/>
    </location>
</feature>
<dbReference type="InParanoid" id="A0A0D2VQX5"/>
<feature type="region of interest" description="Disordered" evidence="1">
    <location>
        <begin position="1"/>
        <end position="82"/>
    </location>
</feature>
<dbReference type="OrthoDB" id="660555at2759"/>
<dbReference type="GO" id="GO:0005085">
    <property type="term" value="F:guanyl-nucleotide exchange factor activity"/>
    <property type="evidence" value="ECO:0007669"/>
    <property type="project" value="InterPro"/>
</dbReference>
<dbReference type="Gene3D" id="2.30.29.30">
    <property type="entry name" value="Pleckstrin-homology domain (PH domain)/Phosphotyrosine-binding domain (PTB)"/>
    <property type="match status" value="1"/>
</dbReference>
<proteinExistence type="predicted"/>
<evidence type="ECO:0000259" key="2">
    <source>
        <dbReference type="PROSITE" id="PS50010"/>
    </source>
</evidence>
<feature type="region of interest" description="Disordered" evidence="1">
    <location>
        <begin position="523"/>
        <end position="643"/>
    </location>
</feature>
<feature type="compositionally biased region" description="Low complexity" evidence="1">
    <location>
        <begin position="1188"/>
        <end position="1199"/>
    </location>
</feature>
<keyword evidence="5" id="KW-1185">Reference proteome</keyword>
<dbReference type="SUPFAM" id="SSF50156">
    <property type="entry name" value="PDZ domain-like"/>
    <property type="match status" value="1"/>
</dbReference>
<feature type="domain" description="PDZ" evidence="3">
    <location>
        <begin position="138"/>
        <end position="220"/>
    </location>
</feature>
<organism evidence="4 5">
    <name type="scientific">Capsaspora owczarzaki (strain ATCC 30864)</name>
    <dbReference type="NCBI Taxonomy" id="595528"/>
    <lineage>
        <taxon>Eukaryota</taxon>
        <taxon>Filasterea</taxon>
        <taxon>Capsaspora</taxon>
    </lineage>
</organism>
<feature type="compositionally biased region" description="Basic and acidic residues" evidence="1">
    <location>
        <begin position="1332"/>
        <end position="1352"/>
    </location>
</feature>
<dbReference type="Gene3D" id="1.20.900.10">
    <property type="entry name" value="Dbl homology (DH) domain"/>
    <property type="match status" value="1"/>
</dbReference>
<evidence type="ECO:0000259" key="3">
    <source>
        <dbReference type="PROSITE" id="PS50106"/>
    </source>
</evidence>
<feature type="region of interest" description="Disordered" evidence="1">
    <location>
        <begin position="1233"/>
        <end position="1256"/>
    </location>
</feature>
<dbReference type="FunFam" id="1.20.900.10:FF:000003">
    <property type="entry name" value="Rho guanine nucleotide exchange factor 10 like"/>
    <property type="match status" value="1"/>
</dbReference>
<evidence type="ECO:0000313" key="5">
    <source>
        <dbReference type="Proteomes" id="UP000008743"/>
    </source>
</evidence>
<feature type="compositionally biased region" description="Low complexity" evidence="1">
    <location>
        <begin position="292"/>
        <end position="309"/>
    </location>
</feature>
<feature type="region of interest" description="Disordered" evidence="1">
    <location>
        <begin position="1170"/>
        <end position="1199"/>
    </location>
</feature>
<dbReference type="InterPro" id="IPR036034">
    <property type="entry name" value="PDZ_sf"/>
</dbReference>
<dbReference type="eggNOG" id="KOG3528">
    <property type="taxonomic scope" value="Eukaryota"/>
</dbReference>
<feature type="compositionally biased region" description="Polar residues" evidence="1">
    <location>
        <begin position="533"/>
        <end position="544"/>
    </location>
</feature>
<gene>
    <name evidence="4" type="ORF">CAOG_004008</name>
</gene>
<dbReference type="InterPro" id="IPR011993">
    <property type="entry name" value="PH-like_dom_sf"/>
</dbReference>
<evidence type="ECO:0000313" key="4">
    <source>
        <dbReference type="EMBL" id="KJE93182.1"/>
    </source>
</evidence>
<dbReference type="PROSITE" id="PS50010">
    <property type="entry name" value="DH_2"/>
    <property type="match status" value="1"/>
</dbReference>
<feature type="compositionally biased region" description="Polar residues" evidence="1">
    <location>
        <begin position="632"/>
        <end position="641"/>
    </location>
</feature>
<dbReference type="GO" id="GO:0005737">
    <property type="term" value="C:cytoplasm"/>
    <property type="evidence" value="ECO:0007669"/>
    <property type="project" value="TreeGrafter"/>
</dbReference>
<protein>
    <recommendedName>
        <fullName evidence="6">RhoGEF domain containing protein</fullName>
    </recommendedName>
</protein>
<sequence>MSDAAESTSAAAPAAVPEAVPEAAPAAAPAAVPASDETAAASSSQPQPPPPHHAGSSIAVSQSFSSGDGLAGSGSGSSLGRSASSAASVQRIVLPPGQLAQGWATLPNTDEHVWLVLTKTALTYAKEQPNETRNTLRNVKLTKGRDGLGLTVKGGKDAQHSAVVNSVAPDGPAAQSKQVFAGDEIVEVDGTNIRDLSQRDVLTILKKTSRHVRLQLQFNAVSRAHYVTMIPESELLPAATVDLGETVKLERANKTVLTLRSDAGQEVSFKFLDAARTDEWAAKLAPTVYAEPSPAAPAADTAGDGSGSPNRSRRTSEVSSARDSIAAAVESIVGEEGASNNSSSSSSAAAPSTPSRPLSSMFDKESNRSTKESKEAREAKALLKEAEKRKKKEEKDRAEREAEEARKQKEESKLAARREKKVVPGAGSKRASKLFNKADIVRVDTPPHLNLTGLSSSAGSSRASAFELGSGDALNRSSEAISEDAALSAHMPINKRHTIAYEPGLTSPMTPNSPNFSRMVAATAANQQQQLQSTSGTYSYAESEQSSRDSPAVTGSSTPRNSHSRQTSESLAHSRQTSESLAHSRQTSESLPSPGPLLGANLDHVKEYALDDSSRPASQRQPSVEPAESPLKTPTSSTGRGSTLVKEPTALRANANANRPVPTVDPVERSLGLATKSTLSGADAYREILQRMADKKNAERTATLAAFRAKVAATEVQDREQKASQLHAFTDNSDLDFKKMKAKQHAEVVASIEKSREAVAVVDVKKSNDREAILSHFRIKLKIPSRPRVKRNESRLSKKNTSRKSVMNERAQKAAKRRARRMYIVQEILSTEQSYVQGLAVVQEVFLNPLKASAVSAKPLLSENDIKKIFANFETILTLNTKFLNDFKKRIDNWTNEQVVGDVFLEVANFFRLYAQYVNNFPVAMSTIEKRTTQSAAFREFLRASAARPECKSFGLKEIMLTPIQRIPRYKLLLDDLVKHTEKEHPDFDTLRKAVEAMKALAQYLNEAKREAEMRREMLDITERIRDCPMLITPNRKFLAEFDMEELTLKSTDGSRSRAFRVKSDCQVFLFDDIVVITKRSGANSSGNEKSKTALDKKALKKVTFESMMSVAEISLKEVSWFATTPELVNAFQLKKFPNTERTFRVSNPKNKAAFVKAFQDAQAEFRKAMSADGGLQRGPAAHPVSEPPSGESSSTSLATPTTLITVSATSNPNLAGSASSSKVQLEAPVANVHFAKDKDKSKQKKKHTRSASTNVPSGIAAAIGVTSTGVSLLVPGSTPSDRASVVDVSDDEDANTDNRASRVSRTPSAAERQNVVSKTINAIRKVTSSTESKKVDEAGEPSKRVMMHSEL</sequence>
<dbReference type="SUPFAM" id="SSF50729">
    <property type="entry name" value="PH domain-like"/>
    <property type="match status" value="1"/>
</dbReference>
<feature type="compositionally biased region" description="Polar residues" evidence="1">
    <location>
        <begin position="1298"/>
        <end position="1308"/>
    </location>
</feature>
<name>A0A0D2VQX5_CAPO3</name>
<dbReference type="PROSITE" id="PS50106">
    <property type="entry name" value="PDZ"/>
    <property type="match status" value="1"/>
</dbReference>
<feature type="compositionally biased region" description="Low complexity" evidence="1">
    <location>
        <begin position="53"/>
        <end position="68"/>
    </location>
</feature>
<dbReference type="InterPro" id="IPR001478">
    <property type="entry name" value="PDZ"/>
</dbReference>
<reference evidence="5" key="1">
    <citation type="submission" date="2011-02" db="EMBL/GenBank/DDBJ databases">
        <title>The Genome Sequence of Capsaspora owczarzaki ATCC 30864.</title>
        <authorList>
            <person name="Russ C."/>
            <person name="Cuomo C."/>
            <person name="Burger G."/>
            <person name="Gray M.W."/>
            <person name="Holland P.W.H."/>
            <person name="King N."/>
            <person name="Lang F.B.F."/>
            <person name="Roger A.J."/>
            <person name="Ruiz-Trillo I."/>
            <person name="Young S.K."/>
            <person name="Zeng Q."/>
            <person name="Gargeya S."/>
            <person name="Alvarado L."/>
            <person name="Berlin A."/>
            <person name="Chapman S.B."/>
            <person name="Chen Z."/>
            <person name="Freedman E."/>
            <person name="Gellesch M."/>
            <person name="Goldberg J."/>
            <person name="Griggs A."/>
            <person name="Gujja S."/>
            <person name="Heilman E."/>
            <person name="Heiman D."/>
            <person name="Howarth C."/>
            <person name="Mehta T."/>
            <person name="Neiman D."/>
            <person name="Pearson M."/>
            <person name="Roberts A."/>
            <person name="Saif S."/>
            <person name="Shea T."/>
            <person name="Shenoy N."/>
            <person name="Sisk P."/>
            <person name="Stolte C."/>
            <person name="Sykes S."/>
            <person name="White J."/>
            <person name="Yandava C."/>
            <person name="Haas B."/>
            <person name="Nusbaum C."/>
            <person name="Birren B."/>
        </authorList>
    </citation>
    <scope>NUCLEOTIDE SEQUENCE</scope>
    <source>
        <strain evidence="5">ATCC 30864</strain>
    </source>
</reference>
<feature type="region of interest" description="Disordered" evidence="1">
    <location>
        <begin position="1277"/>
        <end position="1315"/>
    </location>
</feature>
<dbReference type="PhylomeDB" id="A0A0D2VQX5"/>
<dbReference type="SMART" id="SM00228">
    <property type="entry name" value="PDZ"/>
    <property type="match status" value="1"/>
</dbReference>
<evidence type="ECO:0008006" key="6">
    <source>
        <dbReference type="Google" id="ProtNLM"/>
    </source>
</evidence>
<dbReference type="eggNOG" id="KOG3524">
    <property type="taxonomic scope" value="Eukaryota"/>
</dbReference>
<dbReference type="InterPro" id="IPR000219">
    <property type="entry name" value="DH_dom"/>
</dbReference>
<feature type="compositionally biased region" description="Low complexity" evidence="1">
    <location>
        <begin position="523"/>
        <end position="532"/>
    </location>
</feature>
<feature type="region of interest" description="Disordered" evidence="1">
    <location>
        <begin position="335"/>
        <end position="428"/>
    </location>
</feature>
<dbReference type="STRING" id="595528.A0A0D2VQX5"/>
<accession>A0A0D2VQX5</accession>
<feature type="region of interest" description="Disordered" evidence="1">
    <location>
        <begin position="292"/>
        <end position="323"/>
    </location>
</feature>
<feature type="compositionally biased region" description="Basic and acidic residues" evidence="1">
    <location>
        <begin position="603"/>
        <end position="614"/>
    </location>
</feature>
<dbReference type="PANTHER" id="PTHR12673">
    <property type="entry name" value="FACIOGENITAL DYSPLASIA PROTEIN"/>
    <property type="match status" value="1"/>
</dbReference>
<dbReference type="CDD" id="cd00160">
    <property type="entry name" value="RhoGEF"/>
    <property type="match status" value="1"/>
</dbReference>
<dbReference type="InterPro" id="IPR051092">
    <property type="entry name" value="FYVE_RhoGEF_PH"/>
</dbReference>
<feature type="compositionally biased region" description="Low complexity" evidence="1">
    <location>
        <begin position="1"/>
        <end position="45"/>
    </location>
</feature>
<dbReference type="CDD" id="cd00136">
    <property type="entry name" value="PDZ_canonical"/>
    <property type="match status" value="1"/>
</dbReference>
<dbReference type="PANTHER" id="PTHR12673:SF159">
    <property type="entry name" value="LD03170P"/>
    <property type="match status" value="1"/>
</dbReference>
<feature type="region of interest" description="Disordered" evidence="1">
    <location>
        <begin position="1328"/>
        <end position="1352"/>
    </location>
</feature>
<dbReference type="InterPro" id="IPR035899">
    <property type="entry name" value="DBL_dom_sf"/>
</dbReference>
<dbReference type="SMART" id="SM00325">
    <property type="entry name" value="RhoGEF"/>
    <property type="match status" value="1"/>
</dbReference>
<dbReference type="Pfam" id="PF00621">
    <property type="entry name" value="RhoGEF"/>
    <property type="match status" value="1"/>
</dbReference>
<feature type="region of interest" description="Disordered" evidence="1">
    <location>
        <begin position="788"/>
        <end position="812"/>
    </location>
</feature>
<dbReference type="SUPFAM" id="SSF48065">
    <property type="entry name" value="DBL homology domain (DH-domain)"/>
    <property type="match status" value="1"/>
</dbReference>
<feature type="compositionally biased region" description="Low complexity" evidence="1">
    <location>
        <begin position="338"/>
        <end position="360"/>
    </location>
</feature>
<dbReference type="Pfam" id="PF00595">
    <property type="entry name" value="PDZ"/>
    <property type="match status" value="1"/>
</dbReference>
<dbReference type="Gene3D" id="2.30.42.10">
    <property type="match status" value="1"/>
</dbReference>
<evidence type="ECO:0000256" key="1">
    <source>
        <dbReference type="SAM" id="MobiDB-lite"/>
    </source>
</evidence>
<dbReference type="Proteomes" id="UP000008743">
    <property type="component" value="Unassembled WGS sequence"/>
</dbReference>